<evidence type="ECO:0000256" key="6">
    <source>
        <dbReference type="SAM" id="Phobius"/>
    </source>
</evidence>
<evidence type="ECO:0000256" key="5">
    <source>
        <dbReference type="ARBA" id="ARBA00023136"/>
    </source>
</evidence>
<dbReference type="Pfam" id="PF01061">
    <property type="entry name" value="ABC2_membrane"/>
    <property type="match status" value="1"/>
</dbReference>
<keyword evidence="4 6" id="KW-1133">Transmembrane helix</keyword>
<feature type="transmembrane region" description="Helical" evidence="6">
    <location>
        <begin position="214"/>
        <end position="238"/>
    </location>
</feature>
<feature type="transmembrane region" description="Helical" evidence="6">
    <location>
        <begin position="244"/>
        <end position="265"/>
    </location>
</feature>
<dbReference type="Proteomes" id="UP000283530">
    <property type="component" value="Unassembled WGS sequence"/>
</dbReference>
<feature type="transmembrane region" description="Helical" evidence="6">
    <location>
        <begin position="176"/>
        <end position="202"/>
    </location>
</feature>
<name>A0A443PDF4_9MAGN</name>
<reference evidence="8 9" key="1">
    <citation type="journal article" date="2019" name="Nat. Plants">
        <title>Stout camphor tree genome fills gaps in understanding of flowering plant genome evolution.</title>
        <authorList>
            <person name="Chaw S.M."/>
            <person name="Liu Y.C."/>
            <person name="Wu Y.W."/>
            <person name="Wang H.Y."/>
            <person name="Lin C.I."/>
            <person name="Wu C.S."/>
            <person name="Ke H.M."/>
            <person name="Chang L.Y."/>
            <person name="Hsu C.Y."/>
            <person name="Yang H.T."/>
            <person name="Sudianto E."/>
            <person name="Hsu M.H."/>
            <person name="Wu K.P."/>
            <person name="Wang L.N."/>
            <person name="Leebens-Mack J.H."/>
            <person name="Tsai I.J."/>
        </authorList>
    </citation>
    <scope>NUCLEOTIDE SEQUENCE [LARGE SCALE GENOMIC DNA]</scope>
    <source>
        <strain evidence="9">cv. Chaw 1501</strain>
        <tissue evidence="8">Young leaves</tissue>
    </source>
</reference>
<gene>
    <name evidence="8" type="ORF">CKAN_01782700</name>
</gene>
<feature type="transmembrane region" description="Helical" evidence="6">
    <location>
        <begin position="131"/>
        <end position="156"/>
    </location>
</feature>
<dbReference type="GO" id="GO:0005886">
    <property type="term" value="C:plasma membrane"/>
    <property type="evidence" value="ECO:0007669"/>
    <property type="project" value="UniProtKB-ARBA"/>
</dbReference>
<proteinExistence type="predicted"/>
<protein>
    <submittedName>
        <fullName evidence="8">ABC transporter-like protein</fullName>
    </submittedName>
</protein>
<organism evidence="8 9">
    <name type="scientific">Cinnamomum micranthum f. kanehirae</name>
    <dbReference type="NCBI Taxonomy" id="337451"/>
    <lineage>
        <taxon>Eukaryota</taxon>
        <taxon>Viridiplantae</taxon>
        <taxon>Streptophyta</taxon>
        <taxon>Embryophyta</taxon>
        <taxon>Tracheophyta</taxon>
        <taxon>Spermatophyta</taxon>
        <taxon>Magnoliopsida</taxon>
        <taxon>Magnoliidae</taxon>
        <taxon>Laurales</taxon>
        <taxon>Lauraceae</taxon>
        <taxon>Cinnamomum</taxon>
    </lineage>
</organism>
<evidence type="ECO:0000256" key="1">
    <source>
        <dbReference type="ARBA" id="ARBA00004141"/>
    </source>
</evidence>
<dbReference type="STRING" id="337451.A0A443PDF4"/>
<accession>A0A443PDF4</accession>
<evidence type="ECO:0000256" key="3">
    <source>
        <dbReference type="ARBA" id="ARBA00022692"/>
    </source>
</evidence>
<dbReference type="PANTHER" id="PTHR19241">
    <property type="entry name" value="ATP-BINDING CASSETTE TRANSPORTER"/>
    <property type="match status" value="1"/>
</dbReference>
<evidence type="ECO:0000259" key="7">
    <source>
        <dbReference type="Pfam" id="PF01061"/>
    </source>
</evidence>
<evidence type="ECO:0000256" key="4">
    <source>
        <dbReference type="ARBA" id="ARBA00022989"/>
    </source>
</evidence>
<dbReference type="GO" id="GO:0140359">
    <property type="term" value="F:ABC-type transporter activity"/>
    <property type="evidence" value="ECO:0007669"/>
    <property type="project" value="InterPro"/>
</dbReference>
<keyword evidence="3 6" id="KW-0812">Transmembrane</keyword>
<dbReference type="EMBL" id="QPKB01000007">
    <property type="protein sequence ID" value="RWR88790.1"/>
    <property type="molecule type" value="Genomic_DNA"/>
</dbReference>
<evidence type="ECO:0000313" key="9">
    <source>
        <dbReference type="Proteomes" id="UP000283530"/>
    </source>
</evidence>
<comment type="caution">
    <text evidence="8">The sequence shown here is derived from an EMBL/GenBank/DDBJ whole genome shotgun (WGS) entry which is preliminary data.</text>
</comment>
<evidence type="ECO:0000256" key="2">
    <source>
        <dbReference type="ARBA" id="ARBA00022448"/>
    </source>
</evidence>
<keyword evidence="2" id="KW-0813">Transport</keyword>
<evidence type="ECO:0000313" key="8">
    <source>
        <dbReference type="EMBL" id="RWR88790.1"/>
    </source>
</evidence>
<keyword evidence="5 6" id="KW-0472">Membrane</keyword>
<feature type="transmembrane region" description="Helical" evidence="6">
    <location>
        <begin position="325"/>
        <end position="347"/>
    </location>
</feature>
<sequence length="355" mass="40729">MYTDGINGVPKIKGNYNPATWMLEVTSAAVETQLGVDFACIYKESSLSNDNEEMVRQLSTPPLLSKDLHFTTHHPQNGWGQFKACLWKQHLSYWRSPAYNLVRLMFLIGSSTMFGALFWQHGKKIHNQQDLLNILGAMFSALFFIGINNCSLVLPFVATERTVLYREMFAGMYSSWAYSFAQVAIEVPYIFFQALILVTITYPSMGYYWSAYKIFWYFYALFCTQLYFTYLGMLIMSLSPNVQVASILASSSYTMLNLFSGFLIPGPQFPKWWHWLYWLSPTSWSLRGLFTSQYGDITEEITVFGKAKAISSFAKDYFGYHYDQLAVVAIVLAAFPLLFASLFALCIGKLNFQRR</sequence>
<feature type="domain" description="ABC-2 type transporter transmembrane" evidence="7">
    <location>
        <begin position="81"/>
        <end position="293"/>
    </location>
</feature>
<feature type="transmembrane region" description="Helical" evidence="6">
    <location>
        <begin position="101"/>
        <end position="119"/>
    </location>
</feature>
<dbReference type="OrthoDB" id="66620at2759"/>
<keyword evidence="9" id="KW-1185">Reference proteome</keyword>
<dbReference type="InterPro" id="IPR013525">
    <property type="entry name" value="ABC2_TM"/>
</dbReference>
<dbReference type="AlphaFoldDB" id="A0A443PDF4"/>
<comment type="subcellular location">
    <subcellularLocation>
        <location evidence="1">Membrane</location>
        <topology evidence="1">Multi-pass membrane protein</topology>
    </subcellularLocation>
</comment>